<accession>A0ACC2CN05</accession>
<name>A0ACC2CN05_DIPCM</name>
<evidence type="ECO:0000313" key="2">
    <source>
        <dbReference type="Proteomes" id="UP001162992"/>
    </source>
</evidence>
<dbReference type="EMBL" id="CM055100">
    <property type="protein sequence ID" value="KAJ7543337.1"/>
    <property type="molecule type" value="Genomic_DNA"/>
</dbReference>
<proteinExistence type="predicted"/>
<protein>
    <submittedName>
        <fullName evidence="1">Uncharacterized protein</fullName>
    </submittedName>
</protein>
<comment type="caution">
    <text evidence="1">The sequence shown here is derived from an EMBL/GenBank/DDBJ whole genome shotgun (WGS) entry which is preliminary data.</text>
</comment>
<dbReference type="Proteomes" id="UP001162992">
    <property type="component" value="Chromosome 9"/>
</dbReference>
<keyword evidence="2" id="KW-1185">Reference proteome</keyword>
<evidence type="ECO:0000313" key="1">
    <source>
        <dbReference type="EMBL" id="KAJ7543337.1"/>
    </source>
</evidence>
<gene>
    <name evidence="1" type="ORF">O6H91_09G033600</name>
</gene>
<sequence length="223" mass="26085">MMMDTSSSSKPNESLGWLEMRHRVSDSQMQELESCVANLYETISSKVTATRMILESAKRIDCLAHLAYHASAMCALARVLREEGHKSFDLRLNIISVIFITSFFQNFHKILLEQNIGRTTIQFLMFEIENMEYHHKLSNTSRVTSLHSKETMAWKSEQERVMYMSINVLFNLAKDINIQRKMKKYNLVELLCQVLDIRDLRLQLIRCYSRFWDCFGISPSTPI</sequence>
<reference evidence="2" key="1">
    <citation type="journal article" date="2024" name="Proc. Natl. Acad. Sci. U.S.A.">
        <title>Extraordinary preservation of gene collinearity over three hundred million years revealed in homosporous lycophytes.</title>
        <authorList>
            <person name="Li C."/>
            <person name="Wickell D."/>
            <person name="Kuo L.Y."/>
            <person name="Chen X."/>
            <person name="Nie B."/>
            <person name="Liao X."/>
            <person name="Peng D."/>
            <person name="Ji J."/>
            <person name="Jenkins J."/>
            <person name="Williams M."/>
            <person name="Shu S."/>
            <person name="Plott C."/>
            <person name="Barry K."/>
            <person name="Rajasekar S."/>
            <person name="Grimwood J."/>
            <person name="Han X."/>
            <person name="Sun S."/>
            <person name="Hou Z."/>
            <person name="He W."/>
            <person name="Dai G."/>
            <person name="Sun C."/>
            <person name="Schmutz J."/>
            <person name="Leebens-Mack J.H."/>
            <person name="Li F.W."/>
            <person name="Wang L."/>
        </authorList>
    </citation>
    <scope>NUCLEOTIDE SEQUENCE [LARGE SCALE GENOMIC DNA]</scope>
    <source>
        <strain evidence="2">cv. PW_Plant_1</strain>
    </source>
</reference>
<organism evidence="1 2">
    <name type="scientific">Diphasiastrum complanatum</name>
    <name type="common">Issler's clubmoss</name>
    <name type="synonym">Lycopodium complanatum</name>
    <dbReference type="NCBI Taxonomy" id="34168"/>
    <lineage>
        <taxon>Eukaryota</taxon>
        <taxon>Viridiplantae</taxon>
        <taxon>Streptophyta</taxon>
        <taxon>Embryophyta</taxon>
        <taxon>Tracheophyta</taxon>
        <taxon>Lycopodiopsida</taxon>
        <taxon>Lycopodiales</taxon>
        <taxon>Lycopodiaceae</taxon>
        <taxon>Lycopodioideae</taxon>
        <taxon>Diphasiastrum</taxon>
    </lineage>
</organism>